<accession>A0A2K3DNX0</accession>
<evidence type="ECO:0000256" key="3">
    <source>
        <dbReference type="ARBA" id="ARBA00022475"/>
    </source>
</evidence>
<keyword evidence="7" id="KW-1133">Transmembrane helix</keyword>
<dbReference type="Gramene" id="PNW82217">
    <property type="protein sequence ID" value="PNW82217"/>
    <property type="gene ID" value="CHLRE_06g278109v5"/>
</dbReference>
<keyword evidence="10" id="KW-0503">Monooxygenase</keyword>
<dbReference type="GO" id="GO:0004497">
    <property type="term" value="F:monooxygenase activity"/>
    <property type="evidence" value="ECO:0007669"/>
    <property type="project" value="UniProtKB-KW"/>
</dbReference>
<dbReference type="ExpressionAtlas" id="A0A2K3DNX0">
    <property type="expression patterns" value="baseline and differential"/>
</dbReference>
<evidence type="ECO:0000313" key="13">
    <source>
        <dbReference type="EMBL" id="PNW82217.1"/>
    </source>
</evidence>
<dbReference type="PANTHER" id="PTHR38674">
    <property type="entry name" value="ALKANE 1-MONOOXYGENASE 1"/>
    <property type="match status" value="1"/>
</dbReference>
<keyword evidence="4" id="KW-0997">Cell inner membrane</keyword>
<evidence type="ECO:0000256" key="4">
    <source>
        <dbReference type="ARBA" id="ARBA00022519"/>
    </source>
</evidence>
<evidence type="ECO:0000313" key="14">
    <source>
        <dbReference type="Proteomes" id="UP000006906"/>
    </source>
</evidence>
<dbReference type="PANTHER" id="PTHR38674:SF1">
    <property type="entry name" value="ALKANE 1-MONOOXYGENASE 1"/>
    <property type="match status" value="1"/>
</dbReference>
<sequence length="527" mass="54084">MALQSRHGRATFLHAYWRERALRPCLRRPVLTVSAVAASSSAAEGRGKASGLGSLTFLDFVVPFSTPLAAAIATGVYTGAVGADLAWPLRALLVGGGPLLVHLLFPAVDWALGPSRALAERQQQQAQQQALGIKAPGADHFLSRALPCLAVAVQLLVLLATYGALAAAAGAPAPPLAGAAGAAAAGLQQQQLLLLPLLVTSLALSAGMAQAASHELLHSRHPVHLAAAWLFLTTHWWYPYFRAHHQHHLAVCTPADYASAPRGLSLAAYLPRYIGSSYTEAWQLAAAECRRAGHPVFSTHNSCLVALVAQAALTAALGLALGPAAALLHGAVCAVLLTYMSVLDYVLHYGLRRPPLVVAAAAAATAGGVGGGADAAVSTVADSREVTGVAPAAAGVAAAPAAGSGAVRYAPVTPFNSWSSLYPLENALFFNVLIHGDHHMTASRSYAWLVPAPSSPTFPAPINALALATFVPPLWRAAMHERVDQANSANLRHLAATGVPVAAEQGAAEQGAAEQVAAEQVAAAGTA</sequence>
<evidence type="ECO:0000259" key="12">
    <source>
        <dbReference type="Pfam" id="PF00487"/>
    </source>
</evidence>
<dbReference type="Pfam" id="PF00487">
    <property type="entry name" value="FA_desaturase"/>
    <property type="match status" value="1"/>
</dbReference>
<dbReference type="InterPro" id="IPR005804">
    <property type="entry name" value="FA_desaturase_dom"/>
</dbReference>
<dbReference type="GO" id="GO:0005886">
    <property type="term" value="C:plasma membrane"/>
    <property type="evidence" value="ECO:0007669"/>
    <property type="project" value="UniProtKB-SubCell"/>
</dbReference>
<evidence type="ECO:0000256" key="11">
    <source>
        <dbReference type="ARBA" id="ARBA00023136"/>
    </source>
</evidence>
<comment type="similarity">
    <text evidence="2">Belongs to the fatty acid desaturase type 1 family. AlkB subfamily.</text>
</comment>
<keyword evidence="8" id="KW-0560">Oxidoreductase</keyword>
<name>A0A2K3DNX0_CHLRE</name>
<evidence type="ECO:0000256" key="9">
    <source>
        <dbReference type="ARBA" id="ARBA00023004"/>
    </source>
</evidence>
<keyword evidence="9" id="KW-0408">Iron</keyword>
<evidence type="ECO:0000256" key="2">
    <source>
        <dbReference type="ARBA" id="ARBA00010823"/>
    </source>
</evidence>
<organism evidence="13 14">
    <name type="scientific">Chlamydomonas reinhardtii</name>
    <name type="common">Chlamydomonas smithii</name>
    <dbReference type="NCBI Taxonomy" id="3055"/>
    <lineage>
        <taxon>Eukaryota</taxon>
        <taxon>Viridiplantae</taxon>
        <taxon>Chlorophyta</taxon>
        <taxon>core chlorophytes</taxon>
        <taxon>Chlorophyceae</taxon>
        <taxon>CS clade</taxon>
        <taxon>Chlamydomonadales</taxon>
        <taxon>Chlamydomonadaceae</taxon>
        <taxon>Chlamydomonas</taxon>
    </lineage>
</organism>
<dbReference type="Proteomes" id="UP000006906">
    <property type="component" value="Chromosome 6"/>
</dbReference>
<dbReference type="RefSeq" id="XP_042923770.1">
    <property type="nucleotide sequence ID" value="XM_043063064.1"/>
</dbReference>
<proteinExistence type="inferred from homology"/>
<gene>
    <name evidence="13" type="ORF">CHLRE_06g278109v5</name>
</gene>
<dbReference type="OrthoDB" id="548508at2759"/>
<keyword evidence="11" id="KW-0472">Membrane</keyword>
<protein>
    <recommendedName>
        <fullName evidence="12">Fatty acid desaturase domain-containing protein</fullName>
    </recommendedName>
</protein>
<keyword evidence="6" id="KW-0479">Metal-binding</keyword>
<dbReference type="InParanoid" id="A0A2K3DNX0"/>
<dbReference type="GO" id="GO:0006629">
    <property type="term" value="P:lipid metabolic process"/>
    <property type="evidence" value="ECO:0007669"/>
    <property type="project" value="InterPro"/>
</dbReference>
<keyword evidence="3" id="KW-1003">Cell membrane</keyword>
<evidence type="ECO:0000256" key="7">
    <source>
        <dbReference type="ARBA" id="ARBA00022989"/>
    </source>
</evidence>
<comment type="subcellular location">
    <subcellularLocation>
        <location evidence="1">Cell inner membrane</location>
        <topology evidence="1">Multi-pass membrane protein</topology>
    </subcellularLocation>
</comment>
<dbReference type="EMBL" id="CM008967">
    <property type="protein sequence ID" value="PNW82217.1"/>
    <property type="molecule type" value="Genomic_DNA"/>
</dbReference>
<dbReference type="KEGG" id="cre:CHLRE_06g278109v5"/>
<dbReference type="GeneID" id="5723593"/>
<keyword evidence="14" id="KW-1185">Reference proteome</keyword>
<evidence type="ECO:0000256" key="6">
    <source>
        <dbReference type="ARBA" id="ARBA00022723"/>
    </source>
</evidence>
<feature type="domain" description="Fatty acid desaturase" evidence="12">
    <location>
        <begin position="197"/>
        <end position="449"/>
    </location>
</feature>
<reference evidence="13 14" key="1">
    <citation type="journal article" date="2007" name="Science">
        <title>The Chlamydomonas genome reveals the evolution of key animal and plant functions.</title>
        <authorList>
            <person name="Merchant S.S."/>
            <person name="Prochnik S.E."/>
            <person name="Vallon O."/>
            <person name="Harris E.H."/>
            <person name="Karpowicz S.J."/>
            <person name="Witman G.B."/>
            <person name="Terry A."/>
            <person name="Salamov A."/>
            <person name="Fritz-Laylin L.K."/>
            <person name="Marechal-Drouard L."/>
            <person name="Marshall W.F."/>
            <person name="Qu L.H."/>
            <person name="Nelson D.R."/>
            <person name="Sanderfoot A.A."/>
            <person name="Spalding M.H."/>
            <person name="Kapitonov V.V."/>
            <person name="Ren Q."/>
            <person name="Ferris P."/>
            <person name="Lindquist E."/>
            <person name="Shapiro H."/>
            <person name="Lucas S.M."/>
            <person name="Grimwood J."/>
            <person name="Schmutz J."/>
            <person name="Cardol P."/>
            <person name="Cerutti H."/>
            <person name="Chanfreau G."/>
            <person name="Chen C.L."/>
            <person name="Cognat V."/>
            <person name="Croft M.T."/>
            <person name="Dent R."/>
            <person name="Dutcher S."/>
            <person name="Fernandez E."/>
            <person name="Fukuzawa H."/>
            <person name="Gonzalez-Ballester D."/>
            <person name="Gonzalez-Halphen D."/>
            <person name="Hallmann A."/>
            <person name="Hanikenne M."/>
            <person name="Hippler M."/>
            <person name="Inwood W."/>
            <person name="Jabbari K."/>
            <person name="Kalanon M."/>
            <person name="Kuras R."/>
            <person name="Lefebvre P.A."/>
            <person name="Lemaire S.D."/>
            <person name="Lobanov A.V."/>
            <person name="Lohr M."/>
            <person name="Manuell A."/>
            <person name="Meier I."/>
            <person name="Mets L."/>
            <person name="Mittag M."/>
            <person name="Mittelmeier T."/>
            <person name="Moroney J.V."/>
            <person name="Moseley J."/>
            <person name="Napoli C."/>
            <person name="Nedelcu A.M."/>
            <person name="Niyogi K."/>
            <person name="Novoselov S.V."/>
            <person name="Paulsen I.T."/>
            <person name="Pazour G."/>
            <person name="Purton S."/>
            <person name="Ral J.P."/>
            <person name="Riano-Pachon D.M."/>
            <person name="Riekhof W."/>
            <person name="Rymarquis L."/>
            <person name="Schroda M."/>
            <person name="Stern D."/>
            <person name="Umen J."/>
            <person name="Willows R."/>
            <person name="Wilson N."/>
            <person name="Zimmer S.L."/>
            <person name="Allmer J."/>
            <person name="Balk J."/>
            <person name="Bisova K."/>
            <person name="Chen C.J."/>
            <person name="Elias M."/>
            <person name="Gendler K."/>
            <person name="Hauser C."/>
            <person name="Lamb M.R."/>
            <person name="Ledford H."/>
            <person name="Long J.C."/>
            <person name="Minagawa J."/>
            <person name="Page M.D."/>
            <person name="Pan J."/>
            <person name="Pootakham W."/>
            <person name="Roje S."/>
            <person name="Rose A."/>
            <person name="Stahlberg E."/>
            <person name="Terauchi A.M."/>
            <person name="Yang P."/>
            <person name="Ball S."/>
            <person name="Bowler C."/>
            <person name="Dieckmann C.L."/>
            <person name="Gladyshev V.N."/>
            <person name="Green P."/>
            <person name="Jorgensen R."/>
            <person name="Mayfield S."/>
            <person name="Mueller-Roeber B."/>
            <person name="Rajamani S."/>
            <person name="Sayre R.T."/>
            <person name="Brokstein P."/>
            <person name="Dubchak I."/>
            <person name="Goodstein D."/>
            <person name="Hornick L."/>
            <person name="Huang Y.W."/>
            <person name="Jhaveri J."/>
            <person name="Luo Y."/>
            <person name="Martinez D."/>
            <person name="Ngau W.C."/>
            <person name="Otillar B."/>
            <person name="Poliakov A."/>
            <person name="Porter A."/>
            <person name="Szajkowski L."/>
            <person name="Werner G."/>
            <person name="Zhou K."/>
            <person name="Grigoriev I.V."/>
            <person name="Rokhsar D.S."/>
            <person name="Grossman A.R."/>
        </authorList>
    </citation>
    <scope>NUCLEOTIDE SEQUENCE [LARGE SCALE GENOMIC DNA]</scope>
    <source>
        <strain evidence="14">CC-503</strain>
    </source>
</reference>
<dbReference type="InterPro" id="IPR033885">
    <property type="entry name" value="AlkB/XylM"/>
</dbReference>
<dbReference type="AlphaFoldDB" id="A0A2K3DNX0"/>
<evidence type="ECO:0000256" key="5">
    <source>
        <dbReference type="ARBA" id="ARBA00022692"/>
    </source>
</evidence>
<keyword evidence="5" id="KW-0812">Transmembrane</keyword>
<evidence type="ECO:0000256" key="1">
    <source>
        <dbReference type="ARBA" id="ARBA00004429"/>
    </source>
</evidence>
<evidence type="ECO:0000256" key="8">
    <source>
        <dbReference type="ARBA" id="ARBA00023002"/>
    </source>
</evidence>
<evidence type="ECO:0000256" key="10">
    <source>
        <dbReference type="ARBA" id="ARBA00023033"/>
    </source>
</evidence>
<dbReference type="GO" id="GO:0046872">
    <property type="term" value="F:metal ion binding"/>
    <property type="evidence" value="ECO:0007669"/>
    <property type="project" value="UniProtKB-KW"/>
</dbReference>